<proteinExistence type="inferred from homology"/>
<keyword evidence="9 11" id="KW-0131">Cell cycle</keyword>
<dbReference type="PANTHER" id="PTHR14281">
    <property type="entry name" value="KINETOCHORE PROTEIN SPC25-RELATED"/>
    <property type="match status" value="1"/>
</dbReference>
<organism evidence="14 15">
    <name type="scientific">Komagataella phaffii (strain GS115 / ATCC 20864)</name>
    <name type="common">Yeast</name>
    <name type="synonym">Pichia pastoris</name>
    <dbReference type="NCBI Taxonomy" id="644223"/>
    <lineage>
        <taxon>Eukaryota</taxon>
        <taxon>Fungi</taxon>
        <taxon>Dikarya</taxon>
        <taxon>Ascomycota</taxon>
        <taxon>Saccharomycotina</taxon>
        <taxon>Pichiomycetes</taxon>
        <taxon>Pichiales</taxon>
        <taxon>Pichiaceae</taxon>
        <taxon>Komagataella</taxon>
    </lineage>
</organism>
<dbReference type="GeneID" id="8201265"/>
<dbReference type="Pfam" id="PF08234">
    <property type="entry name" value="Spindle_Spc25"/>
    <property type="match status" value="1"/>
</dbReference>
<dbReference type="eggNOG" id="KOG4657">
    <property type="taxonomic scope" value="Eukaryota"/>
</dbReference>
<dbReference type="CDD" id="cd23784">
    <property type="entry name" value="RWD_Spc25"/>
    <property type="match status" value="1"/>
</dbReference>
<comment type="subunit">
    <text evidence="3">Component of the NDC80 complex, which consists of NDC80, NUF2, SPC24 and SPC25.</text>
</comment>
<evidence type="ECO:0000256" key="3">
    <source>
        <dbReference type="ARBA" id="ARBA00011562"/>
    </source>
</evidence>
<evidence type="ECO:0000256" key="5">
    <source>
        <dbReference type="ARBA" id="ARBA00022618"/>
    </source>
</evidence>
<evidence type="ECO:0000256" key="10">
    <source>
        <dbReference type="ARBA" id="ARBA00023328"/>
    </source>
</evidence>
<evidence type="ECO:0000313" key="14">
    <source>
        <dbReference type="EMBL" id="CAY72137.1"/>
    </source>
</evidence>
<dbReference type="EMBL" id="FN392322">
    <property type="protein sequence ID" value="CAY72137.1"/>
    <property type="molecule type" value="Genomic_DNA"/>
</dbReference>
<dbReference type="STRING" id="644223.C4R962"/>
<dbReference type="GO" id="GO:0051301">
    <property type="term" value="P:cell division"/>
    <property type="evidence" value="ECO:0007669"/>
    <property type="project" value="UniProtKB-UniRule"/>
</dbReference>
<dbReference type="HOGENOM" id="CLU_1205164_0_0_1"/>
<feature type="coiled-coil region" evidence="12">
    <location>
        <begin position="31"/>
        <end position="58"/>
    </location>
</feature>
<comment type="subcellular location">
    <subcellularLocation>
        <location evidence="11">Nucleus</location>
    </subcellularLocation>
    <subcellularLocation>
        <location evidence="11">Chromosome</location>
        <location evidence="11">Centromere</location>
        <location evidence="11">Kinetochore</location>
    </subcellularLocation>
</comment>
<evidence type="ECO:0000256" key="9">
    <source>
        <dbReference type="ARBA" id="ARBA00023306"/>
    </source>
</evidence>
<keyword evidence="11" id="KW-0539">Nucleus</keyword>
<comment type="function">
    <text evidence="1 11">Acts as a component of the essential kinetochore-associated NDC80 complex, which is required for chromosome segregation and spindle checkpoint activity.</text>
</comment>
<evidence type="ECO:0000256" key="2">
    <source>
        <dbReference type="ARBA" id="ARBA00006379"/>
    </source>
</evidence>
<dbReference type="GO" id="GO:0031262">
    <property type="term" value="C:Ndc80 complex"/>
    <property type="evidence" value="ECO:0007669"/>
    <property type="project" value="InterPro"/>
</dbReference>
<dbReference type="InterPro" id="IPR013255">
    <property type="entry name" value="Spc25_C"/>
</dbReference>
<evidence type="ECO:0000256" key="12">
    <source>
        <dbReference type="SAM" id="Coils"/>
    </source>
</evidence>
<dbReference type="SMR" id="C4R962"/>
<sequence>MSPDPFSEFSFMKTKLIGFQDDFGSSTQQLHNQLLNARQEFQENINHLRYECLKIESEIDSLKLREAEIGHCKEREVTNLEDSKIKFKALQLKEENLILHKKTLNEGISALQKQVDIKQKQVHIHKQQILQNSELNLQEMLKFEKYLGLSIESIADDVLKFYFININPKDYQKEVTFILEIGNHYVVKDCQPTLEVCRVKEIEEKFNHRRDLKNFLKDMRNALKDKLIGF</sequence>
<dbReference type="KEGG" id="ppa:PAS_chr4_0867"/>
<dbReference type="OrthoDB" id="4056921at2759"/>
<evidence type="ECO:0000256" key="8">
    <source>
        <dbReference type="ARBA" id="ARBA00023054"/>
    </source>
</evidence>
<dbReference type="PANTHER" id="PTHR14281:SF0">
    <property type="entry name" value="KINETOCHORE PROTEIN SPC25"/>
    <property type="match status" value="1"/>
</dbReference>
<evidence type="ECO:0000256" key="7">
    <source>
        <dbReference type="ARBA" id="ARBA00022838"/>
    </source>
</evidence>
<keyword evidence="5 11" id="KW-0132">Cell division</keyword>
<keyword evidence="15" id="KW-1185">Reference proteome</keyword>
<name>C4R962_KOMPG</name>
<dbReference type="InParanoid" id="C4R962"/>
<dbReference type="Gene3D" id="3.30.457.50">
    <property type="entry name" value="Chromosome segregation protein Spc25"/>
    <property type="match status" value="1"/>
</dbReference>
<accession>C4R962</accession>
<keyword evidence="8 12" id="KW-0175">Coiled coil</keyword>
<dbReference type="GO" id="GO:0005634">
    <property type="term" value="C:nucleus"/>
    <property type="evidence" value="ECO:0007669"/>
    <property type="project" value="UniProtKB-SubCell"/>
</dbReference>
<evidence type="ECO:0000313" key="15">
    <source>
        <dbReference type="Proteomes" id="UP000000314"/>
    </source>
</evidence>
<keyword evidence="6 11" id="KW-0498">Mitosis</keyword>
<dbReference type="RefSeq" id="XP_002494316.1">
    <property type="nucleotide sequence ID" value="XM_002494271.1"/>
</dbReference>
<evidence type="ECO:0000256" key="6">
    <source>
        <dbReference type="ARBA" id="ARBA00022776"/>
    </source>
</evidence>
<dbReference type="AlphaFoldDB" id="C4R962"/>
<keyword evidence="7 11" id="KW-0995">Kinetochore</keyword>
<keyword evidence="4 11" id="KW-0158">Chromosome</keyword>
<protein>
    <recommendedName>
        <fullName evidence="11">Kinetochore protein SPC25</fullName>
    </recommendedName>
</protein>
<dbReference type="GO" id="GO:0007059">
    <property type="term" value="P:chromosome segregation"/>
    <property type="evidence" value="ECO:0007669"/>
    <property type="project" value="InterPro"/>
</dbReference>
<keyword evidence="10 11" id="KW-0137">Centromere</keyword>
<comment type="similarity">
    <text evidence="2 11">Belongs to the SPC25 family.</text>
</comment>
<reference evidence="14 15" key="1">
    <citation type="journal article" date="2009" name="Nat. Biotechnol.">
        <title>Genome sequence of the recombinant protein production host Pichia pastoris.</title>
        <authorList>
            <person name="De Schutter K."/>
            <person name="Lin Y.C."/>
            <person name="Tiels P."/>
            <person name="Van Hecke A."/>
            <person name="Glinka S."/>
            <person name="Weber-Lehmann J."/>
            <person name="Rouze P."/>
            <person name="Van de Peer Y."/>
            <person name="Callewaert N."/>
        </authorList>
    </citation>
    <scope>NUCLEOTIDE SEQUENCE [LARGE SCALE GENOMIC DNA]</scope>
    <source>
        <strain evidence="15">GS115 / ATCC 20864</strain>
    </source>
</reference>
<evidence type="ECO:0000256" key="11">
    <source>
        <dbReference type="RuleBase" id="RU367150"/>
    </source>
</evidence>
<evidence type="ECO:0000256" key="1">
    <source>
        <dbReference type="ARBA" id="ARBA00002772"/>
    </source>
</evidence>
<gene>
    <name evidence="14" type="ordered locus">PAS_chr4_0867</name>
</gene>
<dbReference type="Proteomes" id="UP000000314">
    <property type="component" value="Chromosome 4"/>
</dbReference>
<evidence type="ECO:0000256" key="4">
    <source>
        <dbReference type="ARBA" id="ARBA00022454"/>
    </source>
</evidence>
<dbReference type="OMA" id="HEDQRMK"/>
<feature type="domain" description="Chromosome segregation protein Spc25 C-terminal" evidence="13">
    <location>
        <begin position="154"/>
        <end position="224"/>
    </location>
</feature>
<evidence type="ECO:0000259" key="13">
    <source>
        <dbReference type="Pfam" id="PF08234"/>
    </source>
</evidence>
<dbReference type="InterPro" id="IPR045143">
    <property type="entry name" value="Spc25"/>
</dbReference>